<feature type="compositionally biased region" description="Basic and acidic residues" evidence="1">
    <location>
        <begin position="24"/>
        <end position="36"/>
    </location>
</feature>
<dbReference type="AlphaFoldDB" id="A0A1G7RMD9"/>
<protein>
    <recommendedName>
        <fullName evidence="2">DUF8152 domain-containing protein</fullName>
    </recommendedName>
</protein>
<dbReference type="RefSeq" id="WP_092694564.1">
    <property type="nucleotide sequence ID" value="NZ_FNBK01000015.1"/>
</dbReference>
<evidence type="ECO:0000313" key="3">
    <source>
        <dbReference type="EMBL" id="SDG11948.1"/>
    </source>
</evidence>
<evidence type="ECO:0000256" key="1">
    <source>
        <dbReference type="SAM" id="MobiDB-lite"/>
    </source>
</evidence>
<feature type="compositionally biased region" description="Basic and acidic residues" evidence="1">
    <location>
        <begin position="1"/>
        <end position="16"/>
    </location>
</feature>
<feature type="domain" description="DUF8152" evidence="2">
    <location>
        <begin position="80"/>
        <end position="142"/>
    </location>
</feature>
<feature type="region of interest" description="Disordered" evidence="1">
    <location>
        <begin position="1"/>
        <end position="110"/>
    </location>
</feature>
<dbReference type="EMBL" id="FNBK01000015">
    <property type="protein sequence ID" value="SDG11948.1"/>
    <property type="molecule type" value="Genomic_DNA"/>
</dbReference>
<feature type="compositionally biased region" description="Polar residues" evidence="1">
    <location>
        <begin position="93"/>
        <end position="110"/>
    </location>
</feature>
<name>A0A1G7RMD9_9EURY</name>
<dbReference type="InterPro" id="IPR058465">
    <property type="entry name" value="DUF8152"/>
</dbReference>
<evidence type="ECO:0000259" key="2">
    <source>
        <dbReference type="Pfam" id="PF26479"/>
    </source>
</evidence>
<accession>A0A1G7RMD9</accession>
<dbReference type="OrthoDB" id="204708at2157"/>
<sequence>MRDRRDSRGGDGDRSIRNAKRNKRSVEGRGVRRAQDADAGVGPSANAGPADGSDGDDRTERAMRDVRWHLDMVEEQEPEKQDHRIREARSISRDLSTGTPSKATVRNRTQQVDDLLQRADSTGDPEADSHVDTARQMVRDLLWWIKP</sequence>
<gene>
    <name evidence="3" type="ORF">SAMN05216218_11597</name>
</gene>
<organism evidence="3 4">
    <name type="scientific">Halorientalis regularis</name>
    <dbReference type="NCBI Taxonomy" id="660518"/>
    <lineage>
        <taxon>Archaea</taxon>
        <taxon>Methanobacteriati</taxon>
        <taxon>Methanobacteriota</taxon>
        <taxon>Stenosarchaea group</taxon>
        <taxon>Halobacteria</taxon>
        <taxon>Halobacteriales</taxon>
        <taxon>Haloarculaceae</taxon>
        <taxon>Halorientalis</taxon>
    </lineage>
</organism>
<feature type="compositionally biased region" description="Basic and acidic residues" evidence="1">
    <location>
        <begin position="55"/>
        <end position="92"/>
    </location>
</feature>
<reference evidence="4" key="1">
    <citation type="submission" date="2016-10" db="EMBL/GenBank/DDBJ databases">
        <authorList>
            <person name="Varghese N."/>
            <person name="Submissions S."/>
        </authorList>
    </citation>
    <scope>NUCLEOTIDE SEQUENCE [LARGE SCALE GENOMIC DNA]</scope>
    <source>
        <strain evidence="4">IBRC-M 10760</strain>
    </source>
</reference>
<dbReference type="Proteomes" id="UP000199076">
    <property type="component" value="Unassembled WGS sequence"/>
</dbReference>
<keyword evidence="4" id="KW-1185">Reference proteome</keyword>
<proteinExistence type="predicted"/>
<dbReference type="Pfam" id="PF26479">
    <property type="entry name" value="DUF8152"/>
    <property type="match status" value="1"/>
</dbReference>
<evidence type="ECO:0000313" key="4">
    <source>
        <dbReference type="Proteomes" id="UP000199076"/>
    </source>
</evidence>